<name>A0A450ZQX4_9GAMM</name>
<accession>A0A450ZQX4</accession>
<organism evidence="1">
    <name type="scientific">Candidatus Kentrum sp. TUN</name>
    <dbReference type="NCBI Taxonomy" id="2126343"/>
    <lineage>
        <taxon>Bacteria</taxon>
        <taxon>Pseudomonadati</taxon>
        <taxon>Pseudomonadota</taxon>
        <taxon>Gammaproteobacteria</taxon>
        <taxon>Candidatus Kentrum</taxon>
    </lineage>
</organism>
<dbReference type="EMBL" id="CAADFX010000042">
    <property type="protein sequence ID" value="VFK56176.1"/>
    <property type="molecule type" value="Genomic_DNA"/>
</dbReference>
<protein>
    <submittedName>
        <fullName evidence="1">Uncharacterized protein</fullName>
    </submittedName>
</protein>
<sequence length="71" mass="8147">MERTIRHRKTKKTAVHKSSIMIPDMNHFVAQVKPDELNRALEKSFPNTGDILIIPANRLRITTIPPCFHGN</sequence>
<dbReference type="AlphaFoldDB" id="A0A450ZQX4"/>
<proteinExistence type="predicted"/>
<evidence type="ECO:0000313" key="1">
    <source>
        <dbReference type="EMBL" id="VFK56176.1"/>
    </source>
</evidence>
<gene>
    <name evidence="1" type="ORF">BECKTUN1418D_GA0071000_104210</name>
</gene>
<reference evidence="1" key="1">
    <citation type="submission" date="2019-02" db="EMBL/GenBank/DDBJ databases">
        <authorList>
            <person name="Gruber-Vodicka R. H."/>
            <person name="Seah K. B. B."/>
        </authorList>
    </citation>
    <scope>NUCLEOTIDE SEQUENCE</scope>
    <source>
        <strain evidence="1">BECK_BY1</strain>
    </source>
</reference>